<dbReference type="KEGG" id="sro:Sros_2010"/>
<accession>D2AW45</accession>
<dbReference type="EMBL" id="CP001814">
    <property type="protein sequence ID" value="ACZ84998.1"/>
    <property type="molecule type" value="Genomic_DNA"/>
</dbReference>
<sequence length="206" mass="21319">MTQTLPISWWDRAWHIAAYAALIAATGSAAVLLVTGNLDAGRSLWPDPNDFQLVGVWRMAAVLAHTAGSSVGHVCAMLAGLLAAHWTRLEAGRTGVVTALGAGAGLGLVNLVSASWTAAPLLRELASSPGLMNSDGMVVIEPDLQHHGSVLAGMVVVFVAIMIAAGLGFTVAHVRPLSKLVLILVSLALIPIVHFLLPVVLVSPPL</sequence>
<feature type="transmembrane region" description="Helical" evidence="1">
    <location>
        <begin position="56"/>
        <end position="84"/>
    </location>
</feature>
<dbReference type="OrthoDB" id="3537709at2"/>
<dbReference type="HOGENOM" id="CLU_1331319_0_0_11"/>
<evidence type="ECO:0000256" key="1">
    <source>
        <dbReference type="SAM" id="Phobius"/>
    </source>
</evidence>
<keyword evidence="1" id="KW-1133">Transmembrane helix</keyword>
<keyword evidence="1" id="KW-0812">Transmembrane</keyword>
<name>D2AW45_STRRD</name>
<dbReference type="eggNOG" id="ENOG50320U2">
    <property type="taxonomic scope" value="Bacteria"/>
</dbReference>
<organism evidence="2 3">
    <name type="scientific">Streptosporangium roseum (strain ATCC 12428 / DSM 43021 / JCM 3005 / KCTC 9067 / NCIMB 10171 / NRRL 2505 / NI 9100)</name>
    <dbReference type="NCBI Taxonomy" id="479432"/>
    <lineage>
        <taxon>Bacteria</taxon>
        <taxon>Bacillati</taxon>
        <taxon>Actinomycetota</taxon>
        <taxon>Actinomycetes</taxon>
        <taxon>Streptosporangiales</taxon>
        <taxon>Streptosporangiaceae</taxon>
        <taxon>Streptosporangium</taxon>
    </lineage>
</organism>
<dbReference type="Proteomes" id="UP000002029">
    <property type="component" value="Chromosome"/>
</dbReference>
<proteinExistence type="predicted"/>
<evidence type="ECO:0000313" key="2">
    <source>
        <dbReference type="EMBL" id="ACZ84998.1"/>
    </source>
</evidence>
<evidence type="ECO:0000313" key="3">
    <source>
        <dbReference type="Proteomes" id="UP000002029"/>
    </source>
</evidence>
<dbReference type="RefSeq" id="WP_012888743.1">
    <property type="nucleotide sequence ID" value="NC_013595.1"/>
</dbReference>
<keyword evidence="3" id="KW-1185">Reference proteome</keyword>
<feature type="transmembrane region" description="Helical" evidence="1">
    <location>
        <begin position="181"/>
        <end position="201"/>
    </location>
</feature>
<feature type="transmembrane region" description="Helical" evidence="1">
    <location>
        <begin position="16"/>
        <end position="36"/>
    </location>
</feature>
<reference evidence="2 3" key="1">
    <citation type="journal article" date="2010" name="Stand. Genomic Sci.">
        <title>Complete genome sequence of Streptosporangium roseum type strain (NI 9100).</title>
        <authorList>
            <person name="Nolan M."/>
            <person name="Sikorski J."/>
            <person name="Jando M."/>
            <person name="Lucas S."/>
            <person name="Lapidus A."/>
            <person name="Glavina Del Rio T."/>
            <person name="Chen F."/>
            <person name="Tice H."/>
            <person name="Pitluck S."/>
            <person name="Cheng J.F."/>
            <person name="Chertkov O."/>
            <person name="Sims D."/>
            <person name="Meincke L."/>
            <person name="Brettin T."/>
            <person name="Han C."/>
            <person name="Detter J.C."/>
            <person name="Bruce D."/>
            <person name="Goodwin L."/>
            <person name="Land M."/>
            <person name="Hauser L."/>
            <person name="Chang Y.J."/>
            <person name="Jeffries C.D."/>
            <person name="Ivanova N."/>
            <person name="Mavromatis K."/>
            <person name="Mikhailova N."/>
            <person name="Chen A."/>
            <person name="Palaniappan K."/>
            <person name="Chain P."/>
            <person name="Rohde M."/>
            <person name="Goker M."/>
            <person name="Bristow J."/>
            <person name="Eisen J.A."/>
            <person name="Markowitz V."/>
            <person name="Hugenholtz P."/>
            <person name="Kyrpides N.C."/>
            <person name="Klenk H.P."/>
        </authorList>
    </citation>
    <scope>NUCLEOTIDE SEQUENCE [LARGE SCALE GENOMIC DNA]</scope>
    <source>
        <strain evidence="3">ATCC 12428 / DSM 43021 / JCM 3005 / NI 9100</strain>
    </source>
</reference>
<protein>
    <submittedName>
        <fullName evidence="2">Uncharacterized protein</fullName>
    </submittedName>
</protein>
<feature type="transmembrane region" description="Helical" evidence="1">
    <location>
        <begin position="96"/>
        <end position="119"/>
    </location>
</feature>
<dbReference type="AlphaFoldDB" id="D2AW45"/>
<feature type="transmembrane region" description="Helical" evidence="1">
    <location>
        <begin position="150"/>
        <end position="169"/>
    </location>
</feature>
<gene>
    <name evidence="2" type="ordered locus">Sros_2010</name>
</gene>
<keyword evidence="1" id="KW-0472">Membrane</keyword>